<reference evidence="1" key="1">
    <citation type="submission" date="2014-12" db="EMBL/GenBank/DDBJ databases">
        <title>Insight into the proteome of Arion vulgaris.</title>
        <authorList>
            <person name="Aradska J."/>
            <person name="Bulat T."/>
            <person name="Smidak R."/>
            <person name="Sarate P."/>
            <person name="Gangsoo J."/>
            <person name="Sialana F."/>
            <person name="Bilban M."/>
            <person name="Lubec G."/>
        </authorList>
    </citation>
    <scope>NUCLEOTIDE SEQUENCE</scope>
    <source>
        <tissue evidence="1">Skin</tissue>
    </source>
</reference>
<name>A0A0B7BU96_9EUPU</name>
<organism evidence="1">
    <name type="scientific">Arion vulgaris</name>
    <dbReference type="NCBI Taxonomy" id="1028688"/>
    <lineage>
        <taxon>Eukaryota</taxon>
        <taxon>Metazoa</taxon>
        <taxon>Spiralia</taxon>
        <taxon>Lophotrochozoa</taxon>
        <taxon>Mollusca</taxon>
        <taxon>Gastropoda</taxon>
        <taxon>Heterobranchia</taxon>
        <taxon>Euthyneura</taxon>
        <taxon>Panpulmonata</taxon>
        <taxon>Eupulmonata</taxon>
        <taxon>Stylommatophora</taxon>
        <taxon>Helicina</taxon>
        <taxon>Arionoidea</taxon>
        <taxon>Arionidae</taxon>
        <taxon>Arion</taxon>
    </lineage>
</organism>
<dbReference type="AlphaFoldDB" id="A0A0B7BU96"/>
<protein>
    <submittedName>
        <fullName evidence="1">Uncharacterized protein</fullName>
    </submittedName>
</protein>
<sequence length="55" mass="6462">MLPQQYEELHREFLKSKRGTLMLIAHIRKIDTRDKMTAIENGRQGSYQQVSSTVQ</sequence>
<dbReference type="EMBL" id="HACG01049602">
    <property type="protein sequence ID" value="CEK96467.1"/>
    <property type="molecule type" value="Transcribed_RNA"/>
</dbReference>
<accession>A0A0B7BU96</accession>
<proteinExistence type="predicted"/>
<gene>
    <name evidence="1" type="primary">ORF212187</name>
</gene>
<evidence type="ECO:0000313" key="1">
    <source>
        <dbReference type="EMBL" id="CEK96467.1"/>
    </source>
</evidence>